<dbReference type="Proteomes" id="UP000319627">
    <property type="component" value="Unassembled WGS sequence"/>
</dbReference>
<dbReference type="SUPFAM" id="SSF109604">
    <property type="entry name" value="HD-domain/PDEase-like"/>
    <property type="match status" value="1"/>
</dbReference>
<protein>
    <submittedName>
        <fullName evidence="4">Putative two-component system response regulator</fullName>
    </submittedName>
</protein>
<dbReference type="SUPFAM" id="SSF52172">
    <property type="entry name" value="CheY-like"/>
    <property type="match status" value="1"/>
</dbReference>
<dbReference type="InterPro" id="IPR003607">
    <property type="entry name" value="HD/PDEase_dom"/>
</dbReference>
<dbReference type="InterPro" id="IPR001789">
    <property type="entry name" value="Sig_transdc_resp-reg_receiver"/>
</dbReference>
<evidence type="ECO:0000259" key="2">
    <source>
        <dbReference type="PROSITE" id="PS50110"/>
    </source>
</evidence>
<comment type="caution">
    <text evidence="4">The sequence shown here is derived from an EMBL/GenBank/DDBJ whole genome shotgun (WGS) entry which is preliminary data.</text>
</comment>
<organism evidence="4 5">
    <name type="scientific">Azomonas agilis</name>
    <dbReference type="NCBI Taxonomy" id="116849"/>
    <lineage>
        <taxon>Bacteria</taxon>
        <taxon>Pseudomonadati</taxon>
        <taxon>Pseudomonadota</taxon>
        <taxon>Gammaproteobacteria</taxon>
        <taxon>Pseudomonadales</taxon>
        <taxon>Pseudomonadaceae</taxon>
        <taxon>Azomonas</taxon>
    </lineage>
</organism>
<dbReference type="SMART" id="SM00448">
    <property type="entry name" value="REC"/>
    <property type="match status" value="1"/>
</dbReference>
<dbReference type="EMBL" id="VLKG01000004">
    <property type="protein sequence ID" value="TWH75941.1"/>
    <property type="molecule type" value="Genomic_DNA"/>
</dbReference>
<keyword evidence="1" id="KW-0597">Phosphoprotein</keyword>
<dbReference type="CDD" id="cd00077">
    <property type="entry name" value="HDc"/>
    <property type="match status" value="1"/>
</dbReference>
<feature type="modified residue" description="4-aspartylphosphate" evidence="1">
    <location>
        <position position="60"/>
    </location>
</feature>
<evidence type="ECO:0000259" key="3">
    <source>
        <dbReference type="PROSITE" id="PS51832"/>
    </source>
</evidence>
<dbReference type="PANTHER" id="PTHR45228:SF1">
    <property type="entry name" value="CYCLIC DI-GMP PHOSPHODIESTERASE TM_0186"/>
    <property type="match status" value="1"/>
</dbReference>
<dbReference type="Gene3D" id="3.40.50.2300">
    <property type="match status" value="1"/>
</dbReference>
<dbReference type="Pfam" id="PF13487">
    <property type="entry name" value="HD_5"/>
    <property type="match status" value="1"/>
</dbReference>
<dbReference type="PANTHER" id="PTHR45228">
    <property type="entry name" value="CYCLIC DI-GMP PHOSPHODIESTERASE TM_0186-RELATED"/>
    <property type="match status" value="1"/>
</dbReference>
<dbReference type="PROSITE" id="PS50110">
    <property type="entry name" value="RESPONSE_REGULATORY"/>
    <property type="match status" value="1"/>
</dbReference>
<dbReference type="RefSeq" id="WP_144571167.1">
    <property type="nucleotide sequence ID" value="NZ_VLKG01000004.1"/>
</dbReference>
<keyword evidence="5" id="KW-1185">Reference proteome</keyword>
<dbReference type="Gene3D" id="1.10.3210.10">
    <property type="entry name" value="Hypothetical protein af1432"/>
    <property type="match status" value="1"/>
</dbReference>
<evidence type="ECO:0000256" key="1">
    <source>
        <dbReference type="PROSITE-ProRule" id="PRU00169"/>
    </source>
</evidence>
<name>A0A562IY04_9GAMM</name>
<accession>A0A562IY04</accession>
<dbReference type="AlphaFoldDB" id="A0A562IY04"/>
<dbReference type="InterPro" id="IPR037522">
    <property type="entry name" value="HD_GYP_dom"/>
</dbReference>
<evidence type="ECO:0000313" key="5">
    <source>
        <dbReference type="Proteomes" id="UP000319627"/>
    </source>
</evidence>
<gene>
    <name evidence="4" type="ORF">LX59_01451</name>
</gene>
<feature type="domain" description="HD-GYP" evidence="3">
    <location>
        <begin position="153"/>
        <end position="351"/>
    </location>
</feature>
<reference evidence="4 5" key="1">
    <citation type="submission" date="2019-07" db="EMBL/GenBank/DDBJ databases">
        <title>Genomic Encyclopedia of Type Strains, Phase I: the one thousand microbial genomes (KMG-I) project.</title>
        <authorList>
            <person name="Kyrpides N."/>
        </authorList>
    </citation>
    <scope>NUCLEOTIDE SEQUENCE [LARGE SCALE GENOMIC DNA]</scope>
    <source>
        <strain evidence="4 5">DSM 375</strain>
    </source>
</reference>
<dbReference type="PROSITE" id="PS51832">
    <property type="entry name" value="HD_GYP"/>
    <property type="match status" value="1"/>
</dbReference>
<dbReference type="GO" id="GO:0000160">
    <property type="term" value="P:phosphorelay signal transduction system"/>
    <property type="evidence" value="ECO:0007669"/>
    <property type="project" value="InterPro"/>
</dbReference>
<dbReference type="Pfam" id="PF00072">
    <property type="entry name" value="Response_reg"/>
    <property type="match status" value="1"/>
</dbReference>
<dbReference type="SMART" id="SM00471">
    <property type="entry name" value="HDc"/>
    <property type="match status" value="1"/>
</dbReference>
<dbReference type="InterPro" id="IPR052020">
    <property type="entry name" value="Cyclic_di-GMP/3'3'-cGAMP_PDE"/>
</dbReference>
<feature type="domain" description="Response regulatory" evidence="2">
    <location>
        <begin position="10"/>
        <end position="126"/>
    </location>
</feature>
<dbReference type="GO" id="GO:0008081">
    <property type="term" value="F:phosphoric diester hydrolase activity"/>
    <property type="evidence" value="ECO:0007669"/>
    <property type="project" value="UniProtKB-ARBA"/>
</dbReference>
<proteinExistence type="predicted"/>
<dbReference type="InterPro" id="IPR011006">
    <property type="entry name" value="CheY-like_superfamily"/>
</dbReference>
<evidence type="ECO:0000313" key="4">
    <source>
        <dbReference type="EMBL" id="TWH75941.1"/>
    </source>
</evidence>
<dbReference type="OrthoDB" id="9802066at2"/>
<sequence length="359" mass="40412">MLPESLRDAQVVVIDDIAPNLRLLESGLRTFGLRQVQAFTDSAAGLVWLQNNPWDLLLLDLNMPPPTGFDILEALKCRDGSCQPIIVITALNDAPNRRKGLQLGANDYLCKPVDLSELLLRVRNTLQLSLASQAVQKERNALEERVQERTQQLTETYQAMLRSLCRAARYRDDETGNHILRIGESAALFAKMLCQSPEWVETIRQAAPMHDIGKIAIPDGILGKPGRLTDEERQVMSNHARIGHEILNDFQGSLLMEMAADIAFHHHEKWDGTGYPQGLKGEEIPLAARIVAICDVYDALRSERPYKKPWTNEEIRHYIHEQSGKHFDPHLVALADQLFDHLEQLQASLSDSNGQVLDV</sequence>